<dbReference type="InterPro" id="IPR036404">
    <property type="entry name" value="Jacalin-like_lectin_dom_sf"/>
</dbReference>
<dbReference type="PANTHER" id="PTHR47293">
    <property type="entry name" value="JACALIN-RELATED LECTIN 3"/>
    <property type="match status" value="1"/>
</dbReference>
<dbReference type="InterPro" id="IPR033734">
    <property type="entry name" value="Jacalin-like_lectin_dom_plant"/>
</dbReference>
<dbReference type="Proteomes" id="UP000325081">
    <property type="component" value="Unassembled WGS sequence"/>
</dbReference>
<dbReference type="OrthoDB" id="581739at2759"/>
<reference evidence="5" key="1">
    <citation type="journal article" date="2019" name="Curr. Biol.">
        <title>Genome Sequence of Striga asiatica Provides Insight into the Evolution of Plant Parasitism.</title>
        <authorList>
            <person name="Yoshida S."/>
            <person name="Kim S."/>
            <person name="Wafula E.K."/>
            <person name="Tanskanen J."/>
            <person name="Kim Y.M."/>
            <person name="Honaas L."/>
            <person name="Yang Z."/>
            <person name="Spallek T."/>
            <person name="Conn C.E."/>
            <person name="Ichihashi Y."/>
            <person name="Cheong K."/>
            <person name="Cui S."/>
            <person name="Der J.P."/>
            <person name="Gundlach H."/>
            <person name="Jiao Y."/>
            <person name="Hori C."/>
            <person name="Ishida J.K."/>
            <person name="Kasahara H."/>
            <person name="Kiba T."/>
            <person name="Kim M.S."/>
            <person name="Koo N."/>
            <person name="Laohavisit A."/>
            <person name="Lee Y.H."/>
            <person name="Lumba S."/>
            <person name="McCourt P."/>
            <person name="Mortimer J.C."/>
            <person name="Mutuku J.M."/>
            <person name="Nomura T."/>
            <person name="Sasaki-Sekimoto Y."/>
            <person name="Seto Y."/>
            <person name="Wang Y."/>
            <person name="Wakatake T."/>
            <person name="Sakakibara H."/>
            <person name="Demura T."/>
            <person name="Yamaguchi S."/>
            <person name="Yoneyama K."/>
            <person name="Manabe R.I."/>
            <person name="Nelson D.C."/>
            <person name="Schulman A.H."/>
            <person name="Timko M.P."/>
            <person name="dePamphilis C.W."/>
            <person name="Choi D."/>
            <person name="Shirasu K."/>
        </authorList>
    </citation>
    <scope>NUCLEOTIDE SEQUENCE [LARGE SCALE GENOMIC DNA]</scope>
    <source>
        <strain evidence="5">cv. UVA1</strain>
    </source>
</reference>
<evidence type="ECO:0000256" key="2">
    <source>
        <dbReference type="ARBA" id="ARBA00022734"/>
    </source>
</evidence>
<keyword evidence="5" id="KW-1185">Reference proteome</keyword>
<evidence type="ECO:0000313" key="4">
    <source>
        <dbReference type="EMBL" id="GER47960.1"/>
    </source>
</evidence>
<comment type="similarity">
    <text evidence="1">Belongs to the jacalin lectin family.</text>
</comment>
<feature type="domain" description="Jacalin-type lectin" evidence="3">
    <location>
        <begin position="188"/>
        <end position="300"/>
    </location>
</feature>
<organism evidence="4 5">
    <name type="scientific">Striga asiatica</name>
    <name type="common">Asiatic witchweed</name>
    <name type="synonym">Buchnera asiatica</name>
    <dbReference type="NCBI Taxonomy" id="4170"/>
    <lineage>
        <taxon>Eukaryota</taxon>
        <taxon>Viridiplantae</taxon>
        <taxon>Streptophyta</taxon>
        <taxon>Embryophyta</taxon>
        <taxon>Tracheophyta</taxon>
        <taxon>Spermatophyta</taxon>
        <taxon>Magnoliopsida</taxon>
        <taxon>eudicotyledons</taxon>
        <taxon>Gunneridae</taxon>
        <taxon>Pentapetalae</taxon>
        <taxon>asterids</taxon>
        <taxon>lamiids</taxon>
        <taxon>Lamiales</taxon>
        <taxon>Orobanchaceae</taxon>
        <taxon>Buchnereae</taxon>
        <taxon>Striga</taxon>
    </lineage>
</organism>
<dbReference type="EMBL" id="BKCP01008071">
    <property type="protein sequence ID" value="GER47960.1"/>
    <property type="molecule type" value="Genomic_DNA"/>
</dbReference>
<keyword evidence="2 4" id="KW-0430">Lectin</keyword>
<dbReference type="InterPro" id="IPR001229">
    <property type="entry name" value="Jacalin-like_lectin_dom"/>
</dbReference>
<feature type="domain" description="Jacalin-type lectin" evidence="3">
    <location>
        <begin position="318"/>
        <end position="463"/>
    </location>
</feature>
<dbReference type="Pfam" id="PF01419">
    <property type="entry name" value="Jacalin"/>
    <property type="match status" value="4"/>
</dbReference>
<dbReference type="SMART" id="SM00915">
    <property type="entry name" value="Jacalin"/>
    <property type="match status" value="3"/>
</dbReference>
<evidence type="ECO:0000259" key="3">
    <source>
        <dbReference type="PROSITE" id="PS51752"/>
    </source>
</evidence>
<sequence>MIKIGPVGRPFGNVWDEKGNTKIVQIFICHDDEINSIQFQYAENGKLVLSDVHGKISGNKFDTVKFDYPSEYITWVSGRLNYYGNNIRSITFGTNRTAYGPFGKFVENYDKIFDFRLGDDRQFGGFHGTADEKSVQSIGVYCNPIKTLGNLVNENTAKLEDDVVNENTAKLEDDVVMLGQHIASTTYIFRLARKSTRAILNHIEWDERGNTGISHIFVSHGQRIYSIQFRYAVDFSGWAMSARHGDIYNSGPKFHVVKLSYPAEYITWISGNKDSNTLYSITFGTNRGQYGPFGSISGSSLGDFIYELGEDQQFGGIMIKIGPVGRITAKSWDEKGNNKIVQIFICHDKKINSIQFKYADEDGKVVLSDVHGNYNGCNFDVVKLDYPNEYITWVRGRLISTNYDDYLCSITFGTNHGEYGPFGKSNDNDKEFTFRLGNDRQFSGFHGTADENGVQSIGVYFEPLTIEKGVQSVGVFFGPPITISNNLVKKNRFRSRELGPSNDRRLLPGPSNDRAWTTHKQRPIERDLQMTHVMAQKLCGRYGPFGSISGSSLGDFIYELGEDQQFGGFYGTADQYSFKSIGIYLKPKPDLSPVGRRNGNFWDEKGKNKIDQIFISHGDEINTIQFQYAENGKLVLSDVRHC</sequence>
<dbReference type="SUPFAM" id="SSF51101">
    <property type="entry name" value="Mannose-binding lectins"/>
    <property type="match status" value="4"/>
</dbReference>
<dbReference type="CDD" id="cd09612">
    <property type="entry name" value="Jacalin"/>
    <property type="match status" value="1"/>
</dbReference>
<name>A0A5A7QRW0_STRAF</name>
<dbReference type="PROSITE" id="PS51752">
    <property type="entry name" value="JACALIN_LECTIN"/>
    <property type="match status" value="4"/>
</dbReference>
<protein>
    <submittedName>
        <fullName evidence="4">Mannose-binding lectin superfamily protein</fullName>
    </submittedName>
</protein>
<feature type="domain" description="Jacalin-type lectin" evidence="3">
    <location>
        <begin position="1"/>
        <end position="144"/>
    </location>
</feature>
<dbReference type="PANTHER" id="PTHR47293:SF70">
    <property type="entry name" value="JACALIN-RELATED LECTIN 24-RELATED"/>
    <property type="match status" value="1"/>
</dbReference>
<feature type="non-terminal residue" evidence="4">
    <location>
        <position position="642"/>
    </location>
</feature>
<accession>A0A5A7QRW0</accession>
<dbReference type="AlphaFoldDB" id="A0A5A7QRW0"/>
<evidence type="ECO:0000256" key="1">
    <source>
        <dbReference type="ARBA" id="ARBA00006568"/>
    </source>
</evidence>
<dbReference type="Gene3D" id="2.100.10.30">
    <property type="entry name" value="Jacalin-like lectin domain"/>
    <property type="match status" value="5"/>
</dbReference>
<gene>
    <name evidence="4" type="ORF">STAS_25113</name>
</gene>
<proteinExistence type="inferred from homology"/>
<dbReference type="GO" id="GO:0030246">
    <property type="term" value="F:carbohydrate binding"/>
    <property type="evidence" value="ECO:0007669"/>
    <property type="project" value="UniProtKB-KW"/>
</dbReference>
<evidence type="ECO:0000313" key="5">
    <source>
        <dbReference type="Proteomes" id="UP000325081"/>
    </source>
</evidence>
<feature type="domain" description="Jacalin-type lectin" evidence="3">
    <location>
        <begin position="588"/>
        <end position="642"/>
    </location>
</feature>
<comment type="caution">
    <text evidence="4">The sequence shown here is derived from an EMBL/GenBank/DDBJ whole genome shotgun (WGS) entry which is preliminary data.</text>
</comment>